<protein>
    <submittedName>
        <fullName evidence="4">Uncharacterized protein</fullName>
    </submittedName>
</protein>
<keyword evidence="6" id="KW-1185">Reference proteome</keyword>
<gene>
    <name evidence="3" type="ORF">GCM10009545_00820</name>
    <name evidence="4" type="ORF">GCM10011581_27020</name>
</gene>
<reference evidence="3 6" key="2">
    <citation type="journal article" date="2019" name="Int. J. Syst. Evol. Microbiol.">
        <title>The Global Catalogue of Microorganisms (GCM) 10K type strain sequencing project: providing services to taxonomists for standard genome sequencing and annotation.</title>
        <authorList>
            <consortium name="The Broad Institute Genomics Platform"/>
            <consortium name="The Broad Institute Genome Sequencing Center for Infectious Disease"/>
            <person name="Wu L."/>
            <person name="Ma J."/>
        </authorList>
    </citation>
    <scope>NUCLEOTIDE SEQUENCE [LARGE SCALE GENOMIC DNA]</scope>
    <source>
        <strain evidence="3 6">JCM 10664</strain>
    </source>
</reference>
<feature type="transmembrane region" description="Helical" evidence="2">
    <location>
        <begin position="96"/>
        <end position="116"/>
    </location>
</feature>
<reference evidence="3" key="4">
    <citation type="submission" date="2023-12" db="EMBL/GenBank/DDBJ databases">
        <authorList>
            <person name="Sun Q."/>
            <person name="Inoue M."/>
        </authorList>
    </citation>
    <scope>NUCLEOTIDE SEQUENCE</scope>
    <source>
        <strain evidence="3">JCM 10664</strain>
    </source>
</reference>
<keyword evidence="2" id="KW-0472">Membrane</keyword>
<evidence type="ECO:0000256" key="1">
    <source>
        <dbReference type="SAM" id="MobiDB-lite"/>
    </source>
</evidence>
<dbReference type="Proteomes" id="UP001500220">
    <property type="component" value="Unassembled WGS sequence"/>
</dbReference>
<keyword evidence="2" id="KW-1133">Transmembrane helix</keyword>
<feature type="transmembrane region" description="Helical" evidence="2">
    <location>
        <begin position="24"/>
        <end position="46"/>
    </location>
</feature>
<dbReference type="AlphaFoldDB" id="A0A917NCJ2"/>
<feature type="compositionally biased region" description="Basic and acidic residues" evidence="1">
    <location>
        <begin position="1"/>
        <end position="11"/>
    </location>
</feature>
<evidence type="ECO:0000256" key="2">
    <source>
        <dbReference type="SAM" id="Phobius"/>
    </source>
</evidence>
<keyword evidence="2" id="KW-0812">Transmembrane</keyword>
<reference evidence="4" key="3">
    <citation type="submission" date="2020-09" db="EMBL/GenBank/DDBJ databases">
        <authorList>
            <person name="Sun Q."/>
            <person name="Zhou Y."/>
        </authorList>
    </citation>
    <scope>NUCLEOTIDE SEQUENCE</scope>
    <source>
        <strain evidence="4">CGMCC 4.7206</strain>
    </source>
</reference>
<comment type="caution">
    <text evidence="4">The sequence shown here is derived from an EMBL/GenBank/DDBJ whole genome shotgun (WGS) entry which is preliminary data.</text>
</comment>
<sequence length="121" mass="12680">MTNPAERRQQEADVNSVPGSPRPLIARVAGSFGAAVLALGGLATWVATIDANLRYGSAGVALPYSLFWSMVWFVLCWGAVGVLAAGFGRRSRVATIALWAAVLVTLVGIVVAIIALPRSQM</sequence>
<feature type="region of interest" description="Disordered" evidence="1">
    <location>
        <begin position="1"/>
        <end position="20"/>
    </location>
</feature>
<dbReference type="EMBL" id="BMMT01000008">
    <property type="protein sequence ID" value="GGI88512.1"/>
    <property type="molecule type" value="Genomic_DNA"/>
</dbReference>
<feature type="transmembrane region" description="Helical" evidence="2">
    <location>
        <begin position="66"/>
        <end position="84"/>
    </location>
</feature>
<evidence type="ECO:0000313" key="3">
    <source>
        <dbReference type="EMBL" id="GAA0503055.1"/>
    </source>
</evidence>
<evidence type="ECO:0000313" key="6">
    <source>
        <dbReference type="Proteomes" id="UP001500220"/>
    </source>
</evidence>
<proteinExistence type="predicted"/>
<organism evidence="4 5">
    <name type="scientific">Saccharopolyspora thermophila</name>
    <dbReference type="NCBI Taxonomy" id="89367"/>
    <lineage>
        <taxon>Bacteria</taxon>
        <taxon>Bacillati</taxon>
        <taxon>Actinomycetota</taxon>
        <taxon>Actinomycetes</taxon>
        <taxon>Pseudonocardiales</taxon>
        <taxon>Pseudonocardiaceae</taxon>
        <taxon>Saccharopolyspora</taxon>
    </lineage>
</organism>
<reference evidence="4 5" key="1">
    <citation type="journal article" date="2014" name="Int. J. Syst. Evol. Microbiol.">
        <title>Complete genome sequence of Corynebacterium casei LMG S-19264T (=DSM 44701T), isolated from a smear-ripened cheese.</title>
        <authorList>
            <consortium name="US DOE Joint Genome Institute (JGI-PGF)"/>
            <person name="Walter F."/>
            <person name="Albersmeier A."/>
            <person name="Kalinowski J."/>
            <person name="Ruckert C."/>
        </authorList>
    </citation>
    <scope>NUCLEOTIDE SEQUENCE [LARGE SCALE GENOMIC DNA]</scope>
    <source>
        <strain evidence="4 5">CGMCC 4.7206</strain>
    </source>
</reference>
<name>A0A917NCJ2_9PSEU</name>
<evidence type="ECO:0000313" key="5">
    <source>
        <dbReference type="Proteomes" id="UP000597989"/>
    </source>
</evidence>
<dbReference type="EMBL" id="BAAAHC010000001">
    <property type="protein sequence ID" value="GAA0503055.1"/>
    <property type="molecule type" value="Genomic_DNA"/>
</dbReference>
<dbReference type="RefSeq" id="WP_188987690.1">
    <property type="nucleotide sequence ID" value="NZ_BAAAHC010000001.1"/>
</dbReference>
<dbReference type="Proteomes" id="UP000597989">
    <property type="component" value="Unassembled WGS sequence"/>
</dbReference>
<accession>A0A917NCJ2</accession>
<evidence type="ECO:0000313" key="4">
    <source>
        <dbReference type="EMBL" id="GGI88512.1"/>
    </source>
</evidence>